<evidence type="ECO:0000313" key="8">
    <source>
        <dbReference type="EMBL" id="AGZ40794.1"/>
    </source>
</evidence>
<dbReference type="RefSeq" id="WP_023360853.1">
    <property type="nucleotide sequence ID" value="NC_022657.1"/>
</dbReference>
<dbReference type="Pfam" id="PF00072">
    <property type="entry name" value="Response_reg"/>
    <property type="match status" value="1"/>
</dbReference>
<evidence type="ECO:0000259" key="6">
    <source>
        <dbReference type="PROSITE" id="PS50043"/>
    </source>
</evidence>
<keyword evidence="4" id="KW-0804">Transcription</keyword>
<dbReference type="HOGENOM" id="CLU_000445_90_10_11"/>
<dbReference type="EMBL" id="CP006272">
    <property type="protein sequence ID" value="AGZ40794.1"/>
    <property type="molecule type" value="Genomic_DNA"/>
</dbReference>
<evidence type="ECO:0000256" key="5">
    <source>
        <dbReference type="PROSITE-ProRule" id="PRU00169"/>
    </source>
</evidence>
<dbReference type="InterPro" id="IPR001789">
    <property type="entry name" value="Sig_transdc_resp-reg_receiver"/>
</dbReference>
<dbReference type="GO" id="GO:0003677">
    <property type="term" value="F:DNA binding"/>
    <property type="evidence" value="ECO:0007669"/>
    <property type="project" value="UniProtKB-KW"/>
</dbReference>
<evidence type="ECO:0000259" key="7">
    <source>
        <dbReference type="PROSITE" id="PS50110"/>
    </source>
</evidence>
<dbReference type="PROSITE" id="PS50043">
    <property type="entry name" value="HTH_LUXR_2"/>
    <property type="match status" value="1"/>
</dbReference>
<keyword evidence="2" id="KW-0805">Transcription regulation</keyword>
<dbReference type="PATRIC" id="fig|1246995.3.peg.2547"/>
<dbReference type="InterPro" id="IPR039420">
    <property type="entry name" value="WalR-like"/>
</dbReference>
<dbReference type="PANTHER" id="PTHR43214:SF24">
    <property type="entry name" value="TRANSCRIPTIONAL REGULATORY PROTEIN NARL-RELATED"/>
    <property type="match status" value="1"/>
</dbReference>
<dbReference type="Pfam" id="PF00196">
    <property type="entry name" value="GerE"/>
    <property type="match status" value="1"/>
</dbReference>
<dbReference type="PRINTS" id="PR00038">
    <property type="entry name" value="HTHLUXR"/>
</dbReference>
<dbReference type="OrthoDB" id="9808843at2"/>
<dbReference type="CDD" id="cd06170">
    <property type="entry name" value="LuxR_C_like"/>
    <property type="match status" value="1"/>
</dbReference>
<protein>
    <submittedName>
        <fullName evidence="8">Two-component system response regulator</fullName>
    </submittedName>
</protein>
<evidence type="ECO:0000313" key="9">
    <source>
        <dbReference type="Proteomes" id="UP000017746"/>
    </source>
</evidence>
<feature type="modified residue" description="4-aspartylphosphate" evidence="5">
    <location>
        <position position="55"/>
    </location>
</feature>
<accession>U5VV93</accession>
<dbReference type="KEGG" id="afs:AFR_12540"/>
<dbReference type="InterPro" id="IPR016032">
    <property type="entry name" value="Sig_transdc_resp-reg_C-effctor"/>
</dbReference>
<evidence type="ECO:0000256" key="3">
    <source>
        <dbReference type="ARBA" id="ARBA00023125"/>
    </source>
</evidence>
<dbReference type="SUPFAM" id="SSF52172">
    <property type="entry name" value="CheY-like"/>
    <property type="match status" value="1"/>
</dbReference>
<keyword evidence="1 5" id="KW-0597">Phosphoprotein</keyword>
<dbReference type="SMART" id="SM00421">
    <property type="entry name" value="HTH_LUXR"/>
    <property type="match status" value="1"/>
</dbReference>
<keyword evidence="3" id="KW-0238">DNA-binding</keyword>
<dbReference type="AlphaFoldDB" id="U5VV93"/>
<dbReference type="GO" id="GO:0000160">
    <property type="term" value="P:phosphorelay signal transduction system"/>
    <property type="evidence" value="ECO:0007669"/>
    <property type="project" value="InterPro"/>
</dbReference>
<dbReference type="Proteomes" id="UP000017746">
    <property type="component" value="Chromosome"/>
</dbReference>
<dbReference type="InterPro" id="IPR058245">
    <property type="entry name" value="NreC/VraR/RcsB-like_REC"/>
</dbReference>
<dbReference type="CDD" id="cd17535">
    <property type="entry name" value="REC_NarL-like"/>
    <property type="match status" value="1"/>
</dbReference>
<dbReference type="InterPro" id="IPR000792">
    <property type="entry name" value="Tscrpt_reg_LuxR_C"/>
</dbReference>
<sequence length="228" mass="25117">MTISVLIADDHEGFRSGLRAILETQDDLVCVAEAGDGEQAVADVQRLRPDVAVLDIRMPRRDGLGAARAILALPGNRTQIVVLTTHDTDEYVHQAVSAGARGFLLKSMPPEELIAAVRIAARGDVLIDPSIVRRHLTRFADALDPVALPVELEQLTGREREVLQSLSRAHSNAEIARHLHIGEQTVKTHISNILRKLQLRDRTHAVAYAHLTGFAERSPRQTPPRMRA</sequence>
<dbReference type="eggNOG" id="COG2197">
    <property type="taxonomic scope" value="Bacteria"/>
</dbReference>
<feature type="domain" description="Response regulatory" evidence="7">
    <location>
        <begin position="4"/>
        <end position="121"/>
    </location>
</feature>
<reference evidence="8 9" key="1">
    <citation type="journal article" date="2014" name="J. Biotechnol.">
        <title>Complete genome sequence of the actinobacterium Actinoplanes friuliensis HAG 010964, producer of the lipopeptide antibiotic friulimycin.</title>
        <authorList>
            <person name="Ruckert C."/>
            <person name="Szczepanowski R."/>
            <person name="Albersmeier A."/>
            <person name="Goesmann A."/>
            <person name="Fischer N."/>
            <person name="Steinkamper A."/>
            <person name="Puhler A."/>
            <person name="Biener R."/>
            <person name="Schwartz D."/>
            <person name="Kalinowski J."/>
        </authorList>
    </citation>
    <scope>NUCLEOTIDE SEQUENCE [LARGE SCALE GENOMIC DNA]</scope>
    <source>
        <strain evidence="8 9">DSM 7358</strain>
    </source>
</reference>
<proteinExistence type="predicted"/>
<dbReference type="PANTHER" id="PTHR43214">
    <property type="entry name" value="TWO-COMPONENT RESPONSE REGULATOR"/>
    <property type="match status" value="1"/>
</dbReference>
<keyword evidence="9" id="KW-1185">Reference proteome</keyword>
<evidence type="ECO:0000256" key="1">
    <source>
        <dbReference type="ARBA" id="ARBA00022553"/>
    </source>
</evidence>
<dbReference type="SUPFAM" id="SSF46894">
    <property type="entry name" value="C-terminal effector domain of the bipartite response regulators"/>
    <property type="match status" value="1"/>
</dbReference>
<evidence type="ECO:0000256" key="2">
    <source>
        <dbReference type="ARBA" id="ARBA00023015"/>
    </source>
</evidence>
<feature type="domain" description="HTH luxR-type" evidence="6">
    <location>
        <begin position="148"/>
        <end position="213"/>
    </location>
</feature>
<dbReference type="SMART" id="SM00448">
    <property type="entry name" value="REC"/>
    <property type="match status" value="1"/>
</dbReference>
<dbReference type="Gene3D" id="3.40.50.2300">
    <property type="match status" value="1"/>
</dbReference>
<dbReference type="GO" id="GO:0006355">
    <property type="term" value="P:regulation of DNA-templated transcription"/>
    <property type="evidence" value="ECO:0007669"/>
    <property type="project" value="InterPro"/>
</dbReference>
<dbReference type="STRING" id="1246995.AFR_12540"/>
<dbReference type="PROSITE" id="PS50110">
    <property type="entry name" value="RESPONSE_REGULATORY"/>
    <property type="match status" value="1"/>
</dbReference>
<gene>
    <name evidence="8" type="ORF">AFR_12540</name>
</gene>
<organism evidence="8 9">
    <name type="scientific">Actinoplanes friuliensis DSM 7358</name>
    <dbReference type="NCBI Taxonomy" id="1246995"/>
    <lineage>
        <taxon>Bacteria</taxon>
        <taxon>Bacillati</taxon>
        <taxon>Actinomycetota</taxon>
        <taxon>Actinomycetes</taxon>
        <taxon>Micromonosporales</taxon>
        <taxon>Micromonosporaceae</taxon>
        <taxon>Actinoplanes</taxon>
    </lineage>
</organism>
<dbReference type="InterPro" id="IPR011006">
    <property type="entry name" value="CheY-like_superfamily"/>
</dbReference>
<name>U5VV93_9ACTN</name>
<evidence type="ECO:0000256" key="4">
    <source>
        <dbReference type="ARBA" id="ARBA00023163"/>
    </source>
</evidence>